<keyword evidence="9" id="KW-0547">Nucleotide-binding</keyword>
<dbReference type="SUPFAM" id="SSF56059">
    <property type="entry name" value="Glutathione synthetase ATP-binding domain-like"/>
    <property type="match status" value="1"/>
</dbReference>
<keyword evidence="10 16" id="KW-0418">Kinase</keyword>
<dbReference type="Pfam" id="PF01326">
    <property type="entry name" value="PPDK_N"/>
    <property type="match status" value="1"/>
</dbReference>
<dbReference type="GO" id="GO:0046872">
    <property type="term" value="F:metal ion binding"/>
    <property type="evidence" value="ECO:0007669"/>
    <property type="project" value="UniProtKB-KW"/>
</dbReference>
<dbReference type="InterPro" id="IPR002192">
    <property type="entry name" value="PPDK_AMP/ATP-bd"/>
</dbReference>
<dbReference type="GO" id="GO:0005524">
    <property type="term" value="F:ATP binding"/>
    <property type="evidence" value="ECO:0007669"/>
    <property type="project" value="UniProtKB-KW"/>
</dbReference>
<dbReference type="EMBL" id="JACHNF010000001">
    <property type="protein sequence ID" value="MBB5978510.1"/>
    <property type="molecule type" value="Genomic_DNA"/>
</dbReference>
<evidence type="ECO:0000256" key="14">
    <source>
        <dbReference type="ARBA" id="ARBA00047700"/>
    </source>
</evidence>
<evidence type="ECO:0000313" key="16">
    <source>
        <dbReference type="EMBL" id="MBB5978510.1"/>
    </source>
</evidence>
<comment type="cofactor">
    <cofactor evidence="1">
        <name>Mg(2+)</name>
        <dbReference type="ChEBI" id="CHEBI:18420"/>
    </cofactor>
</comment>
<keyword evidence="17" id="KW-1185">Reference proteome</keyword>
<dbReference type="PANTHER" id="PTHR43030:SF1">
    <property type="entry name" value="PHOSPHOENOLPYRUVATE SYNTHASE"/>
    <property type="match status" value="1"/>
</dbReference>
<dbReference type="EC" id="2.7.9.2" evidence="5"/>
<dbReference type="AlphaFoldDB" id="A0A841DPA3"/>
<evidence type="ECO:0000256" key="1">
    <source>
        <dbReference type="ARBA" id="ARBA00001946"/>
    </source>
</evidence>
<evidence type="ECO:0000256" key="10">
    <source>
        <dbReference type="ARBA" id="ARBA00022777"/>
    </source>
</evidence>
<dbReference type="GO" id="GO:0006094">
    <property type="term" value="P:gluconeogenesis"/>
    <property type="evidence" value="ECO:0007669"/>
    <property type="project" value="UniProtKB-UniPathway"/>
</dbReference>
<feature type="domain" description="Pyruvate phosphate dikinase AMP/ATP-binding" evidence="15">
    <location>
        <begin position="26"/>
        <end position="309"/>
    </location>
</feature>
<evidence type="ECO:0000256" key="6">
    <source>
        <dbReference type="ARBA" id="ARBA00021623"/>
    </source>
</evidence>
<dbReference type="InterPro" id="IPR006319">
    <property type="entry name" value="PEP_synth"/>
</dbReference>
<proteinExistence type="inferred from homology"/>
<keyword evidence="7" id="KW-0808">Transferase</keyword>
<dbReference type="Gene3D" id="3.30.1490.20">
    <property type="entry name" value="ATP-grasp fold, A domain"/>
    <property type="match status" value="1"/>
</dbReference>
<dbReference type="GO" id="GO:0008986">
    <property type="term" value="F:pyruvate, water dikinase activity"/>
    <property type="evidence" value="ECO:0007669"/>
    <property type="project" value="UniProtKB-EC"/>
</dbReference>
<keyword evidence="11" id="KW-0067">ATP-binding</keyword>
<comment type="catalytic activity">
    <reaction evidence="14">
        <text>pyruvate + ATP + H2O = phosphoenolpyruvate + AMP + phosphate + 2 H(+)</text>
        <dbReference type="Rhea" id="RHEA:11364"/>
        <dbReference type="ChEBI" id="CHEBI:15361"/>
        <dbReference type="ChEBI" id="CHEBI:15377"/>
        <dbReference type="ChEBI" id="CHEBI:15378"/>
        <dbReference type="ChEBI" id="CHEBI:30616"/>
        <dbReference type="ChEBI" id="CHEBI:43474"/>
        <dbReference type="ChEBI" id="CHEBI:58702"/>
        <dbReference type="ChEBI" id="CHEBI:456215"/>
        <dbReference type="EC" id="2.7.9.2"/>
    </reaction>
</comment>
<accession>A0A841DPA3</accession>
<comment type="caution">
    <text evidence="16">The sequence shown here is derived from an EMBL/GenBank/DDBJ whole genome shotgun (WGS) entry which is preliminary data.</text>
</comment>
<comment type="pathway">
    <text evidence="3">Carbohydrate biosynthesis; gluconeogenesis.</text>
</comment>
<keyword evidence="12" id="KW-0460">Magnesium</keyword>
<comment type="similarity">
    <text evidence="4">Belongs to the PEP-utilizing enzyme family.</text>
</comment>
<evidence type="ECO:0000256" key="8">
    <source>
        <dbReference type="ARBA" id="ARBA00022723"/>
    </source>
</evidence>
<keyword evidence="8" id="KW-0479">Metal-binding</keyword>
<evidence type="ECO:0000256" key="2">
    <source>
        <dbReference type="ARBA" id="ARBA00002988"/>
    </source>
</evidence>
<dbReference type="PANTHER" id="PTHR43030">
    <property type="entry name" value="PHOSPHOENOLPYRUVATE SYNTHASE"/>
    <property type="match status" value="1"/>
</dbReference>
<evidence type="ECO:0000313" key="17">
    <source>
        <dbReference type="Proteomes" id="UP000558997"/>
    </source>
</evidence>
<sequence length="328" mass="35234">MSGEYVVRLNDDVDPDEAKAALDPARVGLKVAWLAELAQQGVRVPAGFAVTASAYREFIVDSRLGPVIAQAIRRFRAGRDLVVAAAEIRTAFRDAWLPPVVVDEIVAAYAELGGDGTDVAVRCSPRTAAEGVQDEVFLHLTTVQDVLAACRRCFASLYGTVAVGNREALGVDQLRVAMPVVVQPMVRSGLGGSGTARGESTFVRVRASWGIGSHADSDLYSVHPGARPLVVRHRGAKLTKTVYADPRGTRTVPTTPAERAGLVLTDEELQELARWSVVADEHFRHPMTLEWAKDGQTGSLYVVEVRPGVAAEVTIQDRGSSVPEPQYG</sequence>
<dbReference type="Gene3D" id="3.30.470.20">
    <property type="entry name" value="ATP-grasp fold, B domain"/>
    <property type="match status" value="1"/>
</dbReference>
<evidence type="ECO:0000259" key="15">
    <source>
        <dbReference type="Pfam" id="PF01326"/>
    </source>
</evidence>
<comment type="function">
    <text evidence="2">Catalyzes the phosphorylation of pyruvate to phosphoenolpyruvate.</text>
</comment>
<evidence type="ECO:0000256" key="7">
    <source>
        <dbReference type="ARBA" id="ARBA00022679"/>
    </source>
</evidence>
<evidence type="ECO:0000256" key="3">
    <source>
        <dbReference type="ARBA" id="ARBA00004742"/>
    </source>
</evidence>
<dbReference type="InterPro" id="IPR013815">
    <property type="entry name" value="ATP_grasp_subdomain_1"/>
</dbReference>
<protein>
    <recommendedName>
        <fullName evidence="6">Phosphoenolpyruvate synthase</fullName>
        <ecNumber evidence="5">2.7.9.2</ecNumber>
    </recommendedName>
    <alternativeName>
        <fullName evidence="13">Pyruvate, water dikinase</fullName>
    </alternativeName>
</protein>
<gene>
    <name evidence="16" type="ORF">HDA44_001851</name>
</gene>
<evidence type="ECO:0000256" key="4">
    <source>
        <dbReference type="ARBA" id="ARBA00007837"/>
    </source>
</evidence>
<name>A0A841DPA3_9ACTN</name>
<organism evidence="16 17">
    <name type="scientific">Kribbella solani</name>
    <dbReference type="NCBI Taxonomy" id="236067"/>
    <lineage>
        <taxon>Bacteria</taxon>
        <taxon>Bacillati</taxon>
        <taxon>Actinomycetota</taxon>
        <taxon>Actinomycetes</taxon>
        <taxon>Propionibacteriales</taxon>
        <taxon>Kribbellaceae</taxon>
        <taxon>Kribbella</taxon>
    </lineage>
</organism>
<dbReference type="RefSeq" id="WP_184832933.1">
    <property type="nucleotide sequence ID" value="NZ_BAAAVN010000004.1"/>
</dbReference>
<evidence type="ECO:0000256" key="11">
    <source>
        <dbReference type="ARBA" id="ARBA00022840"/>
    </source>
</evidence>
<evidence type="ECO:0000256" key="12">
    <source>
        <dbReference type="ARBA" id="ARBA00022842"/>
    </source>
</evidence>
<keyword evidence="16" id="KW-0670">Pyruvate</keyword>
<evidence type="ECO:0000256" key="5">
    <source>
        <dbReference type="ARBA" id="ARBA00011996"/>
    </source>
</evidence>
<evidence type="ECO:0000256" key="9">
    <source>
        <dbReference type="ARBA" id="ARBA00022741"/>
    </source>
</evidence>
<dbReference type="Proteomes" id="UP000558997">
    <property type="component" value="Unassembled WGS sequence"/>
</dbReference>
<dbReference type="UniPathway" id="UPA00138"/>
<reference evidence="16 17" key="1">
    <citation type="submission" date="2020-08" db="EMBL/GenBank/DDBJ databases">
        <title>Sequencing the genomes of 1000 actinobacteria strains.</title>
        <authorList>
            <person name="Klenk H.-P."/>
        </authorList>
    </citation>
    <scope>NUCLEOTIDE SEQUENCE [LARGE SCALE GENOMIC DNA]</scope>
    <source>
        <strain evidence="16 17">DSM 17294</strain>
    </source>
</reference>
<evidence type="ECO:0000256" key="13">
    <source>
        <dbReference type="ARBA" id="ARBA00033470"/>
    </source>
</evidence>